<dbReference type="InterPro" id="IPR033749">
    <property type="entry name" value="Polyprenyl_synt_CS"/>
</dbReference>
<evidence type="ECO:0000256" key="4">
    <source>
        <dbReference type="RuleBase" id="RU004466"/>
    </source>
</evidence>
<comment type="similarity">
    <text evidence="4">Belongs to the FPP/GGPP synthase family.</text>
</comment>
<dbReference type="GeneID" id="90039532"/>
<keyword evidence="6" id="KW-1185">Reference proteome</keyword>
<sequence length="299" mass="34203">MTTGEEWSEENEAVVLGPFSYIESHPGKDLRRILVDGFNLWLQVPESSIEIISNIIARLHSASLLIDDIEDSATLRRGFPVAHTIYGIPQTINSANYVYFIALQELSKLNNPKIYQIFTEEMLNLHRGQGLDLYWRDSLICPTEEEYITMVKNKTGGLFRLAVRLLQAESPTDYDFVHLANLIGILYQIRDDYMNLQSDQYSVNKGFCEDLTEGKYSFPIIHSITNDDSGNQIHNILKQHSADINLKQYAVKHMRDVTKSFEYTARAINRYQAKITDELNRLQMGPNPIIEQVLAGLSI</sequence>
<organism evidence="5 6">
    <name type="scientific">Myxozyma melibiosi</name>
    <dbReference type="NCBI Taxonomy" id="54550"/>
    <lineage>
        <taxon>Eukaryota</taxon>
        <taxon>Fungi</taxon>
        <taxon>Dikarya</taxon>
        <taxon>Ascomycota</taxon>
        <taxon>Saccharomycotina</taxon>
        <taxon>Lipomycetes</taxon>
        <taxon>Lipomycetales</taxon>
        <taxon>Lipomycetaceae</taxon>
        <taxon>Myxozyma</taxon>
    </lineage>
</organism>
<evidence type="ECO:0000313" key="5">
    <source>
        <dbReference type="EMBL" id="KAK7206822.1"/>
    </source>
</evidence>
<keyword evidence="2" id="KW-0479">Metal-binding</keyword>
<gene>
    <name evidence="5" type="ORF">BZA70DRAFT_288275</name>
</gene>
<dbReference type="PANTHER" id="PTHR12001">
    <property type="entry name" value="GERANYLGERANYL PYROPHOSPHATE SYNTHASE"/>
    <property type="match status" value="1"/>
</dbReference>
<reference evidence="5 6" key="1">
    <citation type="submission" date="2024-03" db="EMBL/GenBank/DDBJ databases">
        <title>Genome-scale model development and genomic sequencing of the oleaginous clade Lipomyces.</title>
        <authorList>
            <consortium name="Lawrence Berkeley National Laboratory"/>
            <person name="Czajka J.J."/>
            <person name="Han Y."/>
            <person name="Kim J."/>
            <person name="Mondo S.J."/>
            <person name="Hofstad B.A."/>
            <person name="Robles A."/>
            <person name="Haridas S."/>
            <person name="Riley R."/>
            <person name="LaButti K."/>
            <person name="Pangilinan J."/>
            <person name="Andreopoulos W."/>
            <person name="Lipzen A."/>
            <person name="Yan J."/>
            <person name="Wang M."/>
            <person name="Ng V."/>
            <person name="Grigoriev I.V."/>
            <person name="Spatafora J.W."/>
            <person name="Magnuson J.K."/>
            <person name="Baker S.E."/>
            <person name="Pomraning K.R."/>
        </authorList>
    </citation>
    <scope>NUCLEOTIDE SEQUENCE [LARGE SCALE GENOMIC DNA]</scope>
    <source>
        <strain evidence="5 6">Phaff 52-87</strain>
    </source>
</reference>
<dbReference type="SUPFAM" id="SSF48576">
    <property type="entry name" value="Terpenoid synthases"/>
    <property type="match status" value="1"/>
</dbReference>
<keyword evidence="3" id="KW-0460">Magnesium</keyword>
<keyword evidence="1 4" id="KW-0808">Transferase</keyword>
<dbReference type="PROSITE" id="PS00444">
    <property type="entry name" value="POLYPRENYL_SYNTHASE_2"/>
    <property type="match status" value="1"/>
</dbReference>
<dbReference type="PANTHER" id="PTHR12001:SF44">
    <property type="entry name" value="GERANYLGERANYL PYROPHOSPHATE SYNTHASE"/>
    <property type="match status" value="1"/>
</dbReference>
<protein>
    <submittedName>
        <fullName evidence="5">Geranylgeranyl pyrophosphate synthase</fullName>
    </submittedName>
</protein>
<dbReference type="PROSITE" id="PS00723">
    <property type="entry name" value="POLYPRENYL_SYNTHASE_1"/>
    <property type="match status" value="1"/>
</dbReference>
<dbReference type="Proteomes" id="UP001498771">
    <property type="component" value="Unassembled WGS sequence"/>
</dbReference>
<evidence type="ECO:0000256" key="1">
    <source>
        <dbReference type="ARBA" id="ARBA00022679"/>
    </source>
</evidence>
<proteinExistence type="inferred from homology"/>
<evidence type="ECO:0000256" key="2">
    <source>
        <dbReference type="ARBA" id="ARBA00022723"/>
    </source>
</evidence>
<dbReference type="SFLD" id="SFLDS00005">
    <property type="entry name" value="Isoprenoid_Synthase_Type_I"/>
    <property type="match status" value="1"/>
</dbReference>
<dbReference type="RefSeq" id="XP_064769855.1">
    <property type="nucleotide sequence ID" value="XM_064914020.1"/>
</dbReference>
<evidence type="ECO:0000313" key="6">
    <source>
        <dbReference type="Proteomes" id="UP001498771"/>
    </source>
</evidence>
<name>A0ABR1FAP9_9ASCO</name>
<dbReference type="Pfam" id="PF00348">
    <property type="entry name" value="polyprenyl_synt"/>
    <property type="match status" value="1"/>
</dbReference>
<dbReference type="InterPro" id="IPR008949">
    <property type="entry name" value="Isoprenoid_synthase_dom_sf"/>
</dbReference>
<dbReference type="EMBL" id="JBBJBU010000002">
    <property type="protein sequence ID" value="KAK7206822.1"/>
    <property type="molecule type" value="Genomic_DNA"/>
</dbReference>
<dbReference type="CDD" id="cd00685">
    <property type="entry name" value="Trans_IPPS_HT"/>
    <property type="match status" value="1"/>
</dbReference>
<comment type="caution">
    <text evidence="5">The sequence shown here is derived from an EMBL/GenBank/DDBJ whole genome shotgun (WGS) entry which is preliminary data.</text>
</comment>
<dbReference type="InterPro" id="IPR000092">
    <property type="entry name" value="Polyprenyl_synt"/>
</dbReference>
<dbReference type="Gene3D" id="1.10.600.10">
    <property type="entry name" value="Farnesyl Diphosphate Synthase"/>
    <property type="match status" value="1"/>
</dbReference>
<accession>A0ABR1FAP9</accession>
<evidence type="ECO:0000256" key="3">
    <source>
        <dbReference type="ARBA" id="ARBA00022842"/>
    </source>
</evidence>